<proteinExistence type="predicted"/>
<comment type="caution">
    <text evidence="2">The sequence shown here is derived from an EMBL/GenBank/DDBJ whole genome shotgun (WGS) entry which is preliminary data.</text>
</comment>
<keyword evidence="3" id="KW-1185">Reference proteome</keyword>
<name>A0ABT0GFY4_9GAMM</name>
<organism evidence="2 3">
    <name type="scientific">Pseudomarimonas salicorniae</name>
    <dbReference type="NCBI Taxonomy" id="2933270"/>
    <lineage>
        <taxon>Bacteria</taxon>
        <taxon>Pseudomonadati</taxon>
        <taxon>Pseudomonadota</taxon>
        <taxon>Gammaproteobacteria</taxon>
        <taxon>Lysobacterales</taxon>
        <taxon>Lysobacteraceae</taxon>
        <taxon>Pseudomarimonas</taxon>
    </lineage>
</organism>
<dbReference type="Proteomes" id="UP001431449">
    <property type="component" value="Unassembled WGS sequence"/>
</dbReference>
<dbReference type="RefSeq" id="WP_248207016.1">
    <property type="nucleotide sequence ID" value="NZ_JALNMH010000005.1"/>
</dbReference>
<keyword evidence="1" id="KW-0732">Signal</keyword>
<feature type="chain" id="PRO_5045680444" evidence="1">
    <location>
        <begin position="21"/>
        <end position="143"/>
    </location>
</feature>
<protein>
    <submittedName>
        <fullName evidence="2">Uncharacterized protein</fullName>
    </submittedName>
</protein>
<feature type="signal peptide" evidence="1">
    <location>
        <begin position="1"/>
        <end position="20"/>
    </location>
</feature>
<evidence type="ECO:0000313" key="2">
    <source>
        <dbReference type="EMBL" id="MCK7593450.1"/>
    </source>
</evidence>
<dbReference type="EMBL" id="JALNMH010000005">
    <property type="protein sequence ID" value="MCK7593450.1"/>
    <property type="molecule type" value="Genomic_DNA"/>
</dbReference>
<gene>
    <name evidence="2" type="ORF">M0G41_07195</name>
</gene>
<accession>A0ABT0GFY4</accession>
<evidence type="ECO:0000256" key="1">
    <source>
        <dbReference type="SAM" id="SignalP"/>
    </source>
</evidence>
<reference evidence="2" key="1">
    <citation type="submission" date="2022-04" db="EMBL/GenBank/DDBJ databases">
        <title>Lysobacter sp. CAU 1642 isolated from sea sand.</title>
        <authorList>
            <person name="Kim W."/>
        </authorList>
    </citation>
    <scope>NUCLEOTIDE SEQUENCE</scope>
    <source>
        <strain evidence="2">CAU 1642</strain>
    </source>
</reference>
<sequence length="143" mass="15079">MKRLLTAAILTLAAAGAASANSQGSLHPVYAEAGQFTAMLDRDAQQWRLAPIVGEAIDVRSAELCPSTIRPVPGLWLVGRDEQGQPQLIAPSATLLPEGHSGRVALRRCDDPALREASVEAYGVPGKVLDWLVSESGAVLVDD</sequence>
<evidence type="ECO:0000313" key="3">
    <source>
        <dbReference type="Proteomes" id="UP001431449"/>
    </source>
</evidence>